<name>A0A8W8LDB6_MAGGI</name>
<organism evidence="2 3">
    <name type="scientific">Magallana gigas</name>
    <name type="common">Pacific oyster</name>
    <name type="synonym">Crassostrea gigas</name>
    <dbReference type="NCBI Taxonomy" id="29159"/>
    <lineage>
        <taxon>Eukaryota</taxon>
        <taxon>Metazoa</taxon>
        <taxon>Spiralia</taxon>
        <taxon>Lophotrochozoa</taxon>
        <taxon>Mollusca</taxon>
        <taxon>Bivalvia</taxon>
        <taxon>Autobranchia</taxon>
        <taxon>Pteriomorphia</taxon>
        <taxon>Ostreida</taxon>
        <taxon>Ostreoidea</taxon>
        <taxon>Ostreidae</taxon>
        <taxon>Magallana</taxon>
    </lineage>
</organism>
<feature type="domain" description="DUF6589" evidence="1">
    <location>
        <begin position="234"/>
        <end position="374"/>
    </location>
</feature>
<keyword evidence="3" id="KW-1185">Reference proteome</keyword>
<evidence type="ECO:0000259" key="1">
    <source>
        <dbReference type="Pfam" id="PF20231"/>
    </source>
</evidence>
<proteinExistence type="predicted"/>
<evidence type="ECO:0000313" key="2">
    <source>
        <dbReference type="EnsemblMetazoa" id="G27048.1:cds"/>
    </source>
</evidence>
<dbReference type="Proteomes" id="UP000005408">
    <property type="component" value="Unassembled WGS sequence"/>
</dbReference>
<reference evidence="2" key="1">
    <citation type="submission" date="2022-08" db="UniProtKB">
        <authorList>
            <consortium name="EnsemblMetazoa"/>
        </authorList>
    </citation>
    <scope>IDENTIFICATION</scope>
    <source>
        <strain evidence="2">05x7-T-G4-1.051#20</strain>
    </source>
</reference>
<dbReference type="InterPro" id="IPR046496">
    <property type="entry name" value="DUF6589"/>
</dbReference>
<sequence length="387" mass="44309">MNKSTATCIAVSLMPCVPMIPQQVLVMSYHREVQLKDQCTQTKEITESFDVKQKRDKQFIPQMMTAAAVLLYGRSQRQNQLQYILGLVLDKCGLTKEGIKILHDLGIAISTTNVQRKKKQLVAQQEKRIQKVVTDYVKHVETKSDVEMQRNNFQDMEVEVEVCVEKLAPFEVLGDNLDITITPSKMTMQSQRKSCHWFLLLVKQKRVEIDDANIPDEDYIKKNISKLPCATWIPTIDSFQSLLESFAFHIAHIISKYVSHLLQVKEQFPKHLQHKHMEQMKQKTLFLNCDLIDASENSSQGMIEILQKVNNIAVPHLRNEKQKDVLEKVVFGGDVLTNERAFSAQEAMQNTADKFDGLGGIIHRPEGLHRLTNFTLVSCNTDVLQFS</sequence>
<evidence type="ECO:0000313" key="3">
    <source>
        <dbReference type="Proteomes" id="UP000005408"/>
    </source>
</evidence>
<dbReference type="AlphaFoldDB" id="A0A8W8LDB6"/>
<dbReference type="Pfam" id="PF20231">
    <property type="entry name" value="DUF6589"/>
    <property type="match status" value="1"/>
</dbReference>
<accession>A0A8W8LDB6</accession>
<dbReference type="EnsemblMetazoa" id="G27048.1">
    <property type="protein sequence ID" value="G27048.1:cds"/>
    <property type="gene ID" value="G27048"/>
</dbReference>
<protein>
    <recommendedName>
        <fullName evidence="1">DUF6589 domain-containing protein</fullName>
    </recommendedName>
</protein>